<dbReference type="AlphaFoldDB" id="A8ZLC7"/>
<dbReference type="HOGENOM" id="CLU_1860814_0_0_3"/>
<dbReference type="KEGG" id="amr:AM1_B0235"/>
<name>A8ZLC7_ACAM1</name>
<keyword evidence="1" id="KW-0614">Plasmid</keyword>
<evidence type="ECO:0000313" key="1">
    <source>
        <dbReference type="EMBL" id="ABW31954.1"/>
    </source>
</evidence>
<organism evidence="1 2">
    <name type="scientific">Acaryochloris marina (strain MBIC 11017)</name>
    <dbReference type="NCBI Taxonomy" id="329726"/>
    <lineage>
        <taxon>Bacteria</taxon>
        <taxon>Bacillati</taxon>
        <taxon>Cyanobacteriota</taxon>
        <taxon>Cyanophyceae</taxon>
        <taxon>Acaryochloridales</taxon>
        <taxon>Acaryochloridaceae</taxon>
        <taxon>Acaryochloris</taxon>
    </lineage>
</organism>
<dbReference type="EMBL" id="CP000839">
    <property type="protein sequence ID" value="ABW31954.1"/>
    <property type="molecule type" value="Genomic_DNA"/>
</dbReference>
<dbReference type="OrthoDB" id="576534at2"/>
<accession>A8ZLC7</accession>
<proteinExistence type="predicted"/>
<geneLocation type="plasmid" evidence="1 2">
    <name>pREB2</name>
</geneLocation>
<dbReference type="Proteomes" id="UP000000268">
    <property type="component" value="Plasmid pREB2"/>
</dbReference>
<gene>
    <name evidence="1" type="ordered locus">AM1_B0235</name>
</gene>
<sequence length="137" mass="15885">MTQIPSLTHQQLELLRLAKKNSVEELQLFYEFPVVDGDEPPVVHPQFIQELIDIHLIQVREIEASVLASEFQQSSWTEYCEDLDFPAQVDWDRWRQGIITQLGEGVEQLMSPGKGLGQFTKVWIREIRIRAVQPSNL</sequence>
<reference evidence="1 2" key="1">
    <citation type="journal article" date="2008" name="Proc. Natl. Acad. Sci. U.S.A.">
        <title>Niche adaptation and genome expansion in the chlorophyll d-producing cyanobacterium Acaryochloris marina.</title>
        <authorList>
            <person name="Swingley W.D."/>
            <person name="Chen M."/>
            <person name="Cheung P.C."/>
            <person name="Conrad A.L."/>
            <person name="Dejesa L.C."/>
            <person name="Hao J."/>
            <person name="Honchak B.M."/>
            <person name="Karbach L.E."/>
            <person name="Kurdoglu A."/>
            <person name="Lahiri S."/>
            <person name="Mastrian S.D."/>
            <person name="Miyashita H."/>
            <person name="Page L."/>
            <person name="Ramakrishna P."/>
            <person name="Satoh S."/>
            <person name="Sattley W.M."/>
            <person name="Shimada Y."/>
            <person name="Taylor H.L."/>
            <person name="Tomo T."/>
            <person name="Tsuchiya T."/>
            <person name="Wang Z.T."/>
            <person name="Raymond J."/>
            <person name="Mimuro M."/>
            <person name="Blankenship R.E."/>
            <person name="Touchman J.W."/>
        </authorList>
    </citation>
    <scope>NUCLEOTIDE SEQUENCE [LARGE SCALE GENOMIC DNA]</scope>
    <source>
        <strain evidence="2">MBIC 11017</strain>
        <plasmid evidence="2">Plasmid pREB2</plasmid>
    </source>
</reference>
<protein>
    <submittedName>
        <fullName evidence="1">Uncharacterized protein</fullName>
    </submittedName>
</protein>
<dbReference type="RefSeq" id="WP_012167103.1">
    <property type="nucleotide sequence ID" value="NC_009927.1"/>
</dbReference>
<keyword evidence="2" id="KW-1185">Reference proteome</keyword>
<evidence type="ECO:0000313" key="2">
    <source>
        <dbReference type="Proteomes" id="UP000000268"/>
    </source>
</evidence>